<organism evidence="1 2">
    <name type="scientific">Capnocytophaga endodontalis</name>
    <dbReference type="NCBI Taxonomy" id="2708117"/>
    <lineage>
        <taxon>Bacteria</taxon>
        <taxon>Pseudomonadati</taxon>
        <taxon>Bacteroidota</taxon>
        <taxon>Flavobacteriia</taxon>
        <taxon>Flavobacteriales</taxon>
        <taxon>Flavobacteriaceae</taxon>
        <taxon>Capnocytophaga</taxon>
    </lineage>
</organism>
<sequence>MGTETKILNDSKRRLQKLKILENFFKQPDLVGIVVRTEIIHSFFEKNAEALDVNKLELFHLQYTDSLIELLTKLKKQKEAAIINIDTEITAHQDYIAQLARQGKAENRFETDQRYHEAEVSAVFQAAYSTLTGSYKPYNLTAIRSFPNLYAEEYFRDDDDITHLLVVPGTKLYTLEGLSIERLLLSRLASKNFKVRFKCGFNVDFQLFELFRILGSDDEFIWNLQTNGFYLLKDAFKHQLNREKNVSNGHSLVGELERKIRDLEEKRKEIRNSFPEDIKELLAKYRETIDNNNLTDEQLNIEEEKNILTSMLDLNLNK</sequence>
<dbReference type="RefSeq" id="WP_088593687.1">
    <property type="nucleotide sequence ID" value="NZ_CP022022.1"/>
</dbReference>
<evidence type="ECO:0000313" key="1">
    <source>
        <dbReference type="EMBL" id="ASF42551.1"/>
    </source>
</evidence>
<evidence type="ECO:0000313" key="2">
    <source>
        <dbReference type="Proteomes" id="UP000197007"/>
    </source>
</evidence>
<dbReference type="KEGG" id="capn:CBG49_05370"/>
<keyword evidence="2" id="KW-1185">Reference proteome</keyword>
<proteinExistence type="predicted"/>
<reference evidence="2" key="1">
    <citation type="submission" date="2017-06" db="EMBL/GenBank/DDBJ databases">
        <title>Complete genome sequence of Capnocytophaga sp. KCOM 1579 (=ChDC OS43) isolated from a human refractory periapical abscess lesion.</title>
        <authorList>
            <person name="Kook J.-K."/>
            <person name="Park S.-N."/>
            <person name="Lim Y.K."/>
            <person name="Roh H."/>
        </authorList>
    </citation>
    <scope>NUCLEOTIDE SEQUENCE [LARGE SCALE GENOMIC DNA]</scope>
    <source>
        <strain evidence="2">ChDC OS43</strain>
    </source>
</reference>
<accession>A0A1Z4BML8</accession>
<dbReference type="Proteomes" id="UP000197007">
    <property type="component" value="Chromosome"/>
</dbReference>
<gene>
    <name evidence="1" type="ORF">CBG49_05370</name>
</gene>
<dbReference type="AlphaFoldDB" id="A0A1Z4BML8"/>
<dbReference type="EMBL" id="CP022022">
    <property type="protein sequence ID" value="ASF42551.1"/>
    <property type="molecule type" value="Genomic_DNA"/>
</dbReference>
<protein>
    <submittedName>
        <fullName evidence="1">Uncharacterized protein</fullName>
    </submittedName>
</protein>
<name>A0A1Z4BML8_9FLAO</name>